<reference evidence="2" key="1">
    <citation type="submission" date="2016-06" db="EMBL/GenBank/DDBJ databases">
        <title>Parallel loss of symbiosis genes in relatives of nitrogen-fixing non-legume Parasponia.</title>
        <authorList>
            <person name="Van Velzen R."/>
            <person name="Holmer R."/>
            <person name="Bu F."/>
            <person name="Rutten L."/>
            <person name="Van Zeijl A."/>
            <person name="Liu W."/>
            <person name="Santuari L."/>
            <person name="Cao Q."/>
            <person name="Sharma T."/>
            <person name="Shen D."/>
            <person name="Roswanjaya Y."/>
            <person name="Wardhani T."/>
            <person name="Kalhor M.S."/>
            <person name="Jansen J."/>
            <person name="Van den Hoogen J."/>
            <person name="Gungor B."/>
            <person name="Hartog M."/>
            <person name="Hontelez J."/>
            <person name="Verver J."/>
            <person name="Yang W.-C."/>
            <person name="Schijlen E."/>
            <person name="Repin R."/>
            <person name="Schilthuizen M."/>
            <person name="Schranz E."/>
            <person name="Heidstra R."/>
            <person name="Miyata K."/>
            <person name="Fedorova E."/>
            <person name="Kohlen W."/>
            <person name="Bisseling T."/>
            <person name="Smit S."/>
            <person name="Geurts R."/>
        </authorList>
    </citation>
    <scope>NUCLEOTIDE SEQUENCE [LARGE SCALE GENOMIC DNA]</scope>
    <source>
        <strain evidence="2">cv. RG33-2</strain>
    </source>
</reference>
<evidence type="ECO:0000313" key="2">
    <source>
        <dbReference type="Proteomes" id="UP000237000"/>
    </source>
</evidence>
<evidence type="ECO:0000313" key="1">
    <source>
        <dbReference type="EMBL" id="PON90712.1"/>
    </source>
</evidence>
<comment type="caution">
    <text evidence="1">The sequence shown here is derived from an EMBL/GenBank/DDBJ whole genome shotgun (WGS) entry which is preliminary data.</text>
</comment>
<proteinExistence type="predicted"/>
<protein>
    <submittedName>
        <fullName evidence="1">Uncharacterized protein</fullName>
    </submittedName>
</protein>
<dbReference type="AlphaFoldDB" id="A0A2P5EYV5"/>
<keyword evidence="2" id="KW-1185">Reference proteome</keyword>
<name>A0A2P5EYV5_TREOI</name>
<organism evidence="1 2">
    <name type="scientific">Trema orientale</name>
    <name type="common">Charcoal tree</name>
    <name type="synonym">Celtis orientalis</name>
    <dbReference type="NCBI Taxonomy" id="63057"/>
    <lineage>
        <taxon>Eukaryota</taxon>
        <taxon>Viridiplantae</taxon>
        <taxon>Streptophyta</taxon>
        <taxon>Embryophyta</taxon>
        <taxon>Tracheophyta</taxon>
        <taxon>Spermatophyta</taxon>
        <taxon>Magnoliopsida</taxon>
        <taxon>eudicotyledons</taxon>
        <taxon>Gunneridae</taxon>
        <taxon>Pentapetalae</taxon>
        <taxon>rosids</taxon>
        <taxon>fabids</taxon>
        <taxon>Rosales</taxon>
        <taxon>Cannabaceae</taxon>
        <taxon>Trema</taxon>
    </lineage>
</organism>
<sequence>MVEPCKRKTCEESMSDLAFMRRHSEKLKSKVDDDDIEKTTAAASKFMSIITDDLLLEILVRPLVSDSLSNLALSANVGFLLSILSFIANSSNITNTNVI</sequence>
<dbReference type="EMBL" id="JXTC01000081">
    <property type="protein sequence ID" value="PON90712.1"/>
    <property type="molecule type" value="Genomic_DNA"/>
</dbReference>
<dbReference type="Proteomes" id="UP000237000">
    <property type="component" value="Unassembled WGS sequence"/>
</dbReference>
<dbReference type="InParanoid" id="A0A2P5EYV5"/>
<gene>
    <name evidence="1" type="ORF">TorRG33x02_135690</name>
</gene>
<dbReference type="OrthoDB" id="10466485at2759"/>
<accession>A0A2P5EYV5</accession>